<evidence type="ECO:0000313" key="5">
    <source>
        <dbReference type="Proteomes" id="UP000599578"/>
    </source>
</evidence>
<dbReference type="AlphaFoldDB" id="A0A918DQ47"/>
<dbReference type="Pfam" id="PF01979">
    <property type="entry name" value="Amidohydro_1"/>
    <property type="match status" value="1"/>
</dbReference>
<evidence type="ECO:0000256" key="2">
    <source>
        <dbReference type="ARBA" id="ARBA00022801"/>
    </source>
</evidence>
<dbReference type="InterPro" id="IPR006680">
    <property type="entry name" value="Amidohydro-rel"/>
</dbReference>
<protein>
    <submittedName>
        <fullName evidence="4">8-oxoguanine deaminase</fullName>
    </submittedName>
</protein>
<comment type="similarity">
    <text evidence="1">Belongs to the metallo-dependent hydrolases superfamily. ATZ/TRZ family.</text>
</comment>
<dbReference type="Gene3D" id="3.20.20.140">
    <property type="entry name" value="Metal-dependent hydrolases"/>
    <property type="match status" value="1"/>
</dbReference>
<accession>A0A918DQ47</accession>
<keyword evidence="5" id="KW-1185">Reference proteome</keyword>
<dbReference type="EMBL" id="BMLT01000002">
    <property type="protein sequence ID" value="GGO77396.1"/>
    <property type="molecule type" value="Genomic_DNA"/>
</dbReference>
<proteinExistence type="inferred from homology"/>
<evidence type="ECO:0000259" key="3">
    <source>
        <dbReference type="Pfam" id="PF01979"/>
    </source>
</evidence>
<keyword evidence="2" id="KW-0378">Hydrolase</keyword>
<comment type="caution">
    <text evidence="4">The sequence shown here is derived from an EMBL/GenBank/DDBJ whole genome shotgun (WGS) entry which is preliminary data.</text>
</comment>
<dbReference type="SUPFAM" id="SSF51338">
    <property type="entry name" value="Composite domain of metallo-dependent hydrolases"/>
    <property type="match status" value="2"/>
</dbReference>
<reference evidence="4 5" key="1">
    <citation type="journal article" date="2014" name="Int. J. Syst. Evol. Microbiol.">
        <title>Complete genome sequence of Corynebacterium casei LMG S-19264T (=DSM 44701T), isolated from a smear-ripened cheese.</title>
        <authorList>
            <consortium name="US DOE Joint Genome Institute (JGI-PGF)"/>
            <person name="Walter F."/>
            <person name="Albersmeier A."/>
            <person name="Kalinowski J."/>
            <person name="Ruckert C."/>
        </authorList>
    </citation>
    <scope>NUCLEOTIDE SEQUENCE [LARGE SCALE GENOMIC DNA]</scope>
    <source>
        <strain evidence="4 5">CGMCC 1.7286</strain>
    </source>
</reference>
<sequence>MSAILIKNGWLGLEGQRDIRIRGTRIDAIGSLGPEPGDEVIDASDRVIYPGLVNTHHHLFQSILKGIAEGLDQGLGDWLQSVPYRHWPKFTPEMLYTAAKVGFSELLRSGCTTCADHHYLYHADSSPEMEAVLFQAAREVGIRYVLCRGGTTGKMTHKGMQKAGVEAETLEQYLTRTEAAANLYHQEGDDALSRVVVAPTTLVHSMPPAHMKEVAAFARGRGLRLHSHLLEVPFDDQVARERYGCSAVELASRCDWLGEDVWFAHLVNASPEDRRLLGETATGVSHCPISNARLGSGIAPVPEMAAAGMQVSIGVDGSGSAEGGSLIGELYSAWLLHRTRLGAEATSVAQVLKWGSEDGARLLGYPTLGRLEVGAPADLVIFDLDQPRYAGVWEQAQAPILCGEPASVERVMVAGRWSMVDGRMPGTDERQLAAQARATVSQLRALD</sequence>
<dbReference type="InterPro" id="IPR011059">
    <property type="entry name" value="Metal-dep_hydrolase_composite"/>
</dbReference>
<dbReference type="InterPro" id="IPR032466">
    <property type="entry name" value="Metal_Hydrolase"/>
</dbReference>
<organism evidence="4 5">
    <name type="scientific">Marinobacterium nitratireducens</name>
    <dbReference type="NCBI Taxonomy" id="518897"/>
    <lineage>
        <taxon>Bacteria</taxon>
        <taxon>Pseudomonadati</taxon>
        <taxon>Pseudomonadota</taxon>
        <taxon>Gammaproteobacteria</taxon>
        <taxon>Oceanospirillales</taxon>
        <taxon>Oceanospirillaceae</taxon>
        <taxon>Marinobacterium</taxon>
    </lineage>
</organism>
<feature type="domain" description="Amidohydrolase-related" evidence="3">
    <location>
        <begin position="47"/>
        <end position="417"/>
    </location>
</feature>
<dbReference type="InterPro" id="IPR050287">
    <property type="entry name" value="MTA/SAH_deaminase"/>
</dbReference>
<dbReference type="NCBIfam" id="NF009059">
    <property type="entry name" value="PRK12393.1"/>
    <property type="match status" value="1"/>
</dbReference>
<gene>
    <name evidence="4" type="ORF">GCM10011348_06830</name>
</gene>
<evidence type="ECO:0000256" key="1">
    <source>
        <dbReference type="ARBA" id="ARBA00006745"/>
    </source>
</evidence>
<dbReference type="PANTHER" id="PTHR43794">
    <property type="entry name" value="AMINOHYDROLASE SSNA-RELATED"/>
    <property type="match status" value="1"/>
</dbReference>
<dbReference type="CDD" id="cd01298">
    <property type="entry name" value="ATZ_TRZ_like"/>
    <property type="match status" value="1"/>
</dbReference>
<dbReference type="GO" id="GO:0016810">
    <property type="term" value="F:hydrolase activity, acting on carbon-nitrogen (but not peptide) bonds"/>
    <property type="evidence" value="ECO:0007669"/>
    <property type="project" value="InterPro"/>
</dbReference>
<dbReference type="Proteomes" id="UP000599578">
    <property type="component" value="Unassembled WGS sequence"/>
</dbReference>
<dbReference type="RefSeq" id="WP_188858339.1">
    <property type="nucleotide sequence ID" value="NZ_BMLT01000002.1"/>
</dbReference>
<dbReference type="SUPFAM" id="SSF51556">
    <property type="entry name" value="Metallo-dependent hydrolases"/>
    <property type="match status" value="1"/>
</dbReference>
<dbReference type="Gene3D" id="2.30.40.10">
    <property type="entry name" value="Urease, subunit C, domain 1"/>
    <property type="match status" value="1"/>
</dbReference>
<dbReference type="PANTHER" id="PTHR43794:SF11">
    <property type="entry name" value="AMIDOHYDROLASE-RELATED DOMAIN-CONTAINING PROTEIN"/>
    <property type="match status" value="1"/>
</dbReference>
<name>A0A918DQ47_9GAMM</name>
<evidence type="ECO:0000313" key="4">
    <source>
        <dbReference type="EMBL" id="GGO77396.1"/>
    </source>
</evidence>